<evidence type="ECO:0008006" key="4">
    <source>
        <dbReference type="Google" id="ProtNLM"/>
    </source>
</evidence>
<keyword evidence="1" id="KW-0812">Transmembrane</keyword>
<name>A0A363NZ03_9SPHI</name>
<accession>A0A363NZ03</accession>
<sequence length="103" mass="11945">MVFLVLKYLRLHWIYSIAMGYFSIAIGLYMVSDIHILIPCLWKAISGHECPGCGLTTAFIALLHMKWGDAWSANPMIFVLIPVFIFLILKDFRRFKRRLSHAD</sequence>
<comment type="caution">
    <text evidence="2">The sequence shown here is derived from an EMBL/GenBank/DDBJ whole genome shotgun (WGS) entry which is preliminary data.</text>
</comment>
<feature type="transmembrane region" description="Helical" evidence="1">
    <location>
        <begin position="12"/>
        <end position="32"/>
    </location>
</feature>
<dbReference type="AlphaFoldDB" id="A0A363NZ03"/>
<dbReference type="OrthoDB" id="9815897at2"/>
<dbReference type="InterPro" id="IPR021215">
    <property type="entry name" value="DUF2752"/>
</dbReference>
<evidence type="ECO:0000313" key="2">
    <source>
        <dbReference type="EMBL" id="PUV26046.1"/>
    </source>
</evidence>
<protein>
    <recommendedName>
        <fullName evidence="4">DUF2752 domain-containing protein</fullName>
    </recommendedName>
</protein>
<keyword evidence="1" id="KW-0472">Membrane</keyword>
<proteinExistence type="predicted"/>
<keyword evidence="1" id="KW-1133">Transmembrane helix</keyword>
<evidence type="ECO:0000313" key="3">
    <source>
        <dbReference type="Proteomes" id="UP000250831"/>
    </source>
</evidence>
<feature type="transmembrane region" description="Helical" evidence="1">
    <location>
        <begin position="71"/>
        <end position="89"/>
    </location>
</feature>
<reference evidence="2 3" key="1">
    <citation type="submission" date="2018-04" db="EMBL/GenBank/DDBJ databases">
        <title>Sphingobacterium sp. M46 Genome.</title>
        <authorList>
            <person name="Cheng J."/>
            <person name="Li Y."/>
        </authorList>
    </citation>
    <scope>NUCLEOTIDE SEQUENCE [LARGE SCALE GENOMIC DNA]</scope>
    <source>
        <strain evidence="2 3">M46</strain>
    </source>
</reference>
<organism evidence="2 3">
    <name type="scientific">Sphingobacterium athyrii</name>
    <dbReference type="NCBI Taxonomy" id="2152717"/>
    <lineage>
        <taxon>Bacteria</taxon>
        <taxon>Pseudomonadati</taxon>
        <taxon>Bacteroidota</taxon>
        <taxon>Sphingobacteriia</taxon>
        <taxon>Sphingobacteriales</taxon>
        <taxon>Sphingobacteriaceae</taxon>
        <taxon>Sphingobacterium</taxon>
    </lineage>
</organism>
<dbReference type="EMBL" id="QCXX01000001">
    <property type="protein sequence ID" value="PUV26046.1"/>
    <property type="molecule type" value="Genomic_DNA"/>
</dbReference>
<evidence type="ECO:0000256" key="1">
    <source>
        <dbReference type="SAM" id="Phobius"/>
    </source>
</evidence>
<dbReference type="RefSeq" id="WP_108632341.1">
    <property type="nucleotide sequence ID" value="NZ_QCXX01000001.1"/>
</dbReference>
<dbReference type="Proteomes" id="UP000250831">
    <property type="component" value="Unassembled WGS sequence"/>
</dbReference>
<gene>
    <name evidence="2" type="ORF">DCO56_03495</name>
</gene>
<keyword evidence="3" id="KW-1185">Reference proteome</keyword>
<dbReference type="Pfam" id="PF10825">
    <property type="entry name" value="DUF2752"/>
    <property type="match status" value="1"/>
</dbReference>